<keyword evidence="3" id="KW-0813">Transport</keyword>
<evidence type="ECO:0000256" key="9">
    <source>
        <dbReference type="ARBA" id="ARBA00023136"/>
    </source>
</evidence>
<dbReference type="Pfam" id="PF13609">
    <property type="entry name" value="Porin_4"/>
    <property type="match status" value="1"/>
</dbReference>
<evidence type="ECO:0000256" key="6">
    <source>
        <dbReference type="ARBA" id="ARBA00022729"/>
    </source>
</evidence>
<sequence length="391" mass="40441">MQNHADTAGVPASMRPRRRNTVLLALAAAAISGAHAQGAAGSSLQFYGLMDAGVGRFKGAPGGVNAQDEAQSKLNSGNLSTSHWGLRGSEDLGGGLSAAFELSSFVRNDTGQLGRNDAIGAPVNVAADPAFSRFAWVGLAHPAWGRVRLGNMSSLLFVNSITSNAFGDSTALSPLNLTTFIGSPLTGGTGWANSVTYETPVWSGVSAAAAYGFSEGQGGGNSALRLAYAQGPLAASLALQSVKRNPLTFADGTSPNDTRAWQLAASYDFSSVKLFAHLGGIQNRGTAAQPLDIGYRLWELSAAVPLGAGRLLAGYASRRTGDAVLAVPATAAGGNLQRKLLSLGYDHLLSKRTDAYLVLMRDQTRTQTLGAPAQAVEARGTSVALGIRHRF</sequence>
<dbReference type="Gene3D" id="2.40.160.10">
    <property type="entry name" value="Porin"/>
    <property type="match status" value="1"/>
</dbReference>
<dbReference type="GO" id="GO:0046930">
    <property type="term" value="C:pore complex"/>
    <property type="evidence" value="ECO:0007669"/>
    <property type="project" value="UniProtKB-KW"/>
</dbReference>
<dbReference type="EMBL" id="CP054840">
    <property type="protein sequence ID" value="QKV54684.1"/>
    <property type="molecule type" value="Genomic_DNA"/>
</dbReference>
<evidence type="ECO:0000256" key="7">
    <source>
        <dbReference type="ARBA" id="ARBA00023065"/>
    </source>
</evidence>
<dbReference type="InterPro" id="IPR023614">
    <property type="entry name" value="Porin_dom_sf"/>
</dbReference>
<organism evidence="13 14">
    <name type="scientific">Comamonas antarctica</name>
    <dbReference type="NCBI Taxonomy" id="2743470"/>
    <lineage>
        <taxon>Bacteria</taxon>
        <taxon>Pseudomonadati</taxon>
        <taxon>Pseudomonadota</taxon>
        <taxon>Betaproteobacteria</taxon>
        <taxon>Burkholderiales</taxon>
        <taxon>Comamonadaceae</taxon>
        <taxon>Comamonas</taxon>
    </lineage>
</organism>
<keyword evidence="5" id="KW-0812">Transmembrane</keyword>
<evidence type="ECO:0000259" key="12">
    <source>
        <dbReference type="Pfam" id="PF13609"/>
    </source>
</evidence>
<evidence type="ECO:0000256" key="11">
    <source>
        <dbReference type="SAM" id="SignalP"/>
    </source>
</evidence>
<keyword evidence="14" id="KW-1185">Reference proteome</keyword>
<gene>
    <name evidence="13" type="ORF">HUK68_18280</name>
</gene>
<evidence type="ECO:0000256" key="3">
    <source>
        <dbReference type="ARBA" id="ARBA00022448"/>
    </source>
</evidence>
<dbReference type="CDD" id="cd00342">
    <property type="entry name" value="gram_neg_porins"/>
    <property type="match status" value="1"/>
</dbReference>
<proteinExistence type="predicted"/>
<name>A0A6N1X5I8_9BURK</name>
<keyword evidence="8" id="KW-0626">Porin</keyword>
<comment type="subunit">
    <text evidence="2">Homotrimer.</text>
</comment>
<dbReference type="PANTHER" id="PTHR34501:SF9">
    <property type="entry name" value="MAJOR OUTER MEMBRANE PROTEIN P.IA"/>
    <property type="match status" value="1"/>
</dbReference>
<evidence type="ECO:0000313" key="14">
    <source>
        <dbReference type="Proteomes" id="UP000509579"/>
    </source>
</evidence>
<dbReference type="InterPro" id="IPR050298">
    <property type="entry name" value="Gram-neg_bact_OMP"/>
</dbReference>
<keyword evidence="9" id="KW-0472">Membrane</keyword>
<dbReference type="SUPFAM" id="SSF56935">
    <property type="entry name" value="Porins"/>
    <property type="match status" value="1"/>
</dbReference>
<comment type="subcellular location">
    <subcellularLocation>
        <location evidence="1">Cell outer membrane</location>
        <topology evidence="1">Multi-pass membrane protein</topology>
    </subcellularLocation>
</comment>
<evidence type="ECO:0000256" key="4">
    <source>
        <dbReference type="ARBA" id="ARBA00022452"/>
    </source>
</evidence>
<accession>A0A6N1X5I8</accession>
<protein>
    <submittedName>
        <fullName evidence="13">Porin</fullName>
    </submittedName>
</protein>
<dbReference type="GO" id="GO:0015288">
    <property type="term" value="F:porin activity"/>
    <property type="evidence" value="ECO:0007669"/>
    <property type="project" value="UniProtKB-KW"/>
</dbReference>
<evidence type="ECO:0000313" key="13">
    <source>
        <dbReference type="EMBL" id="QKV54684.1"/>
    </source>
</evidence>
<dbReference type="PANTHER" id="PTHR34501">
    <property type="entry name" value="PROTEIN YDDL-RELATED"/>
    <property type="match status" value="1"/>
</dbReference>
<dbReference type="GO" id="GO:0009279">
    <property type="term" value="C:cell outer membrane"/>
    <property type="evidence" value="ECO:0007669"/>
    <property type="project" value="UniProtKB-SubCell"/>
</dbReference>
<keyword evidence="4" id="KW-1134">Transmembrane beta strand</keyword>
<dbReference type="AlphaFoldDB" id="A0A6N1X5I8"/>
<keyword evidence="7" id="KW-0406">Ion transport</keyword>
<feature type="domain" description="Porin" evidence="12">
    <location>
        <begin position="26"/>
        <end position="366"/>
    </location>
</feature>
<dbReference type="RefSeq" id="WP_175505480.1">
    <property type="nucleotide sequence ID" value="NZ_CAURQT010000006.1"/>
</dbReference>
<dbReference type="InterPro" id="IPR033900">
    <property type="entry name" value="Gram_neg_porin_domain"/>
</dbReference>
<evidence type="ECO:0000256" key="1">
    <source>
        <dbReference type="ARBA" id="ARBA00004571"/>
    </source>
</evidence>
<dbReference type="Proteomes" id="UP000509579">
    <property type="component" value="Chromosome"/>
</dbReference>
<evidence type="ECO:0000256" key="10">
    <source>
        <dbReference type="ARBA" id="ARBA00023237"/>
    </source>
</evidence>
<feature type="signal peptide" evidence="11">
    <location>
        <begin position="1"/>
        <end position="36"/>
    </location>
</feature>
<keyword evidence="6 11" id="KW-0732">Signal</keyword>
<evidence type="ECO:0000256" key="5">
    <source>
        <dbReference type="ARBA" id="ARBA00022692"/>
    </source>
</evidence>
<evidence type="ECO:0000256" key="2">
    <source>
        <dbReference type="ARBA" id="ARBA00011233"/>
    </source>
</evidence>
<dbReference type="GO" id="GO:0006811">
    <property type="term" value="P:monoatomic ion transport"/>
    <property type="evidence" value="ECO:0007669"/>
    <property type="project" value="UniProtKB-KW"/>
</dbReference>
<dbReference type="KEGG" id="aant:HUK68_18280"/>
<reference evidence="13 14" key="1">
    <citation type="submission" date="2020-06" db="EMBL/GenBank/DDBJ databases">
        <title>Acidovorax antarctica sp. nov., isolated from Corinth ice sheet soil, Antarctic Fields Peninsula.</title>
        <authorList>
            <person name="Xu Q."/>
            <person name="Peng F."/>
        </authorList>
    </citation>
    <scope>NUCLEOTIDE SEQUENCE [LARGE SCALE GENOMIC DNA]</scope>
    <source>
        <strain evidence="13 14">16-35-5</strain>
    </source>
</reference>
<evidence type="ECO:0000256" key="8">
    <source>
        <dbReference type="ARBA" id="ARBA00023114"/>
    </source>
</evidence>
<feature type="chain" id="PRO_5026664971" evidence="11">
    <location>
        <begin position="37"/>
        <end position="391"/>
    </location>
</feature>
<keyword evidence="10" id="KW-0998">Cell outer membrane</keyword>